<gene>
    <name evidence="2" type="ORF">CLO192961_LOCUS13107</name>
</gene>
<reference evidence="2 3" key="1">
    <citation type="submission" date="2019-06" db="EMBL/GenBank/DDBJ databases">
        <authorList>
            <person name="Broberg M."/>
        </authorList>
    </citation>
    <scope>NUCLEOTIDE SEQUENCE [LARGE SCALE GENOMIC DNA]</scope>
</reference>
<dbReference type="Proteomes" id="UP000766486">
    <property type="component" value="Unassembled WGS sequence"/>
</dbReference>
<dbReference type="Pfam" id="PF12739">
    <property type="entry name" value="TRAPPC-Trs85"/>
    <property type="match status" value="1"/>
</dbReference>
<sequence length="774" mass="85493">MTQPLSDDAPPTEPIQALPAPASAAAIKLPSMAHSLAGDPLSMSDSETTIAYRRNHPSAASLYASTLSPPGSRPMSPAGHGSPSRVLSSTIFGPPSGRSLPDVNIGENPGDPVNLMLKAFVPHVAIYASDDVEELAAKKGFQQGFWELLRPFGERIQGKVSVRDSNGVSKIAEEFSLRFTKFGENVDQPGTRTRTPSLMQGGFGDAKNGEKQGPALTRDQKALVDVESVVSRHLSFAEESFLSSPFHAALSSTQGLDTEATSPYYALYLRRLLSAMPIAPHETFTHPVACIVAVTAGSEDSVGELRRIYNETSTGPKKLPPWVDGDYLRFYVLVHDEENDDITRSMALYEQMRRHFGQDCHLLRLRSSQSAETDDDSIPIPRSDWMPAEEELAEIRRSENEEDFEDPLRYIFESDATAIRTFVRELVTLSLLPKMERNVSIWNDQVASRRRGLAGRFMNLSRKWASFGGNSRSSINVGGTDNYDMSGFYRAEAPEAIMRKLADYAFMLRDWRLAYSTYDLLRADFADAKAWKYQAAANEMAALSLLMIPHQLTSKARAETVDQMLESAVYSYHTRCSSPYGAIRSLILGIELLRIRGGNNIDDAGRWGTRLLDLKILGPIGEALAKERLAIAYSCKEGVGSWHWGARSRKSAMWSALAAEAWVKQAKYIPGQRCINHARNIYSSNPPKTGISGYAEATQFVTSLARTIAEQLDLVDDDLDDASDEGLEDEIDEESEALTDMRRRRASNARPQSVIETAPLRDDGTEENGQAGFQ</sequence>
<evidence type="ECO:0000313" key="3">
    <source>
        <dbReference type="Proteomes" id="UP000766486"/>
    </source>
</evidence>
<dbReference type="InterPro" id="IPR024420">
    <property type="entry name" value="TRAPP_III_complex_Trs85"/>
</dbReference>
<evidence type="ECO:0000313" key="2">
    <source>
        <dbReference type="EMBL" id="VUC20163.1"/>
    </source>
</evidence>
<feature type="compositionally biased region" description="Polar residues" evidence="1">
    <location>
        <begin position="188"/>
        <end position="198"/>
    </location>
</feature>
<name>A0ABY6TNH3_BIOOC</name>
<feature type="region of interest" description="Disordered" evidence="1">
    <location>
        <begin position="62"/>
        <end position="93"/>
    </location>
</feature>
<evidence type="ECO:0008006" key="4">
    <source>
        <dbReference type="Google" id="ProtNLM"/>
    </source>
</evidence>
<proteinExistence type="predicted"/>
<feature type="compositionally biased region" description="Acidic residues" evidence="1">
    <location>
        <begin position="719"/>
        <end position="737"/>
    </location>
</feature>
<dbReference type="EMBL" id="CABFNS010000068">
    <property type="protein sequence ID" value="VUC20163.1"/>
    <property type="molecule type" value="Genomic_DNA"/>
</dbReference>
<comment type="caution">
    <text evidence="2">The sequence shown here is derived from an EMBL/GenBank/DDBJ whole genome shotgun (WGS) entry which is preliminary data.</text>
</comment>
<feature type="region of interest" description="Disordered" evidence="1">
    <location>
        <begin position="719"/>
        <end position="774"/>
    </location>
</feature>
<evidence type="ECO:0000256" key="1">
    <source>
        <dbReference type="SAM" id="MobiDB-lite"/>
    </source>
</evidence>
<organism evidence="2 3">
    <name type="scientific">Bionectria ochroleuca</name>
    <name type="common">Gliocladium roseum</name>
    <dbReference type="NCBI Taxonomy" id="29856"/>
    <lineage>
        <taxon>Eukaryota</taxon>
        <taxon>Fungi</taxon>
        <taxon>Dikarya</taxon>
        <taxon>Ascomycota</taxon>
        <taxon>Pezizomycotina</taxon>
        <taxon>Sordariomycetes</taxon>
        <taxon>Hypocreomycetidae</taxon>
        <taxon>Hypocreales</taxon>
        <taxon>Bionectriaceae</taxon>
        <taxon>Clonostachys</taxon>
    </lineage>
</organism>
<dbReference type="PANTHER" id="PTHR12975:SF6">
    <property type="entry name" value="TRAFFICKING PROTEIN PARTICLE COMPLEX SUBUNIT 8"/>
    <property type="match status" value="1"/>
</dbReference>
<feature type="region of interest" description="Disordered" evidence="1">
    <location>
        <begin position="186"/>
        <end position="207"/>
    </location>
</feature>
<protein>
    <recommendedName>
        <fullName evidence="4">Transport protein particle subunit trs85-2</fullName>
    </recommendedName>
</protein>
<feature type="region of interest" description="Disordered" evidence="1">
    <location>
        <begin position="1"/>
        <end position="21"/>
    </location>
</feature>
<keyword evidence="3" id="KW-1185">Reference proteome</keyword>
<dbReference type="PANTHER" id="PTHR12975">
    <property type="entry name" value="TRANSPORT PROTEIN TRAPP"/>
    <property type="match status" value="1"/>
</dbReference>
<accession>A0ABY6TNH3</accession>